<reference evidence="1 2" key="1">
    <citation type="submission" date="2010-03" db="EMBL/GenBank/DDBJ databases">
        <title>The genome sequence of Coprococcus catus GD/7.</title>
        <authorList>
            <consortium name="metaHIT consortium -- http://www.metahit.eu/"/>
            <person name="Pajon A."/>
            <person name="Turner K."/>
            <person name="Parkhill J."/>
            <person name="Duncan S."/>
            <person name="Flint H."/>
        </authorList>
    </citation>
    <scope>NUCLEOTIDE SEQUENCE [LARGE SCALE GENOMIC DNA]</scope>
    <source>
        <strain evidence="1 2">GD/7</strain>
    </source>
</reference>
<proteinExistence type="predicted"/>
<dbReference type="HOGENOM" id="CLU_3214906_0_0_9"/>
<gene>
    <name evidence="1" type="ORF">CC1_31650</name>
</gene>
<accession>D4JBJ7</accession>
<name>D4JBJ7_9FIRM</name>
<dbReference type="InterPro" id="IPR010982">
    <property type="entry name" value="Lambda_DNA-bd_dom_sf"/>
</dbReference>
<reference evidence="1 2" key="2">
    <citation type="submission" date="2010-03" db="EMBL/GenBank/DDBJ databases">
        <authorList>
            <person name="Pajon A."/>
        </authorList>
    </citation>
    <scope>NUCLEOTIDE SEQUENCE [LARGE SCALE GENOMIC DNA]</scope>
    <source>
        <strain evidence="1 2">GD/7</strain>
    </source>
</reference>
<dbReference type="Proteomes" id="UP000008798">
    <property type="component" value="Chromosome"/>
</dbReference>
<evidence type="ECO:0000313" key="1">
    <source>
        <dbReference type="EMBL" id="CBK81718.1"/>
    </source>
</evidence>
<dbReference type="PATRIC" id="fig|717962.3.peg.3031"/>
<sequence>MAQENLPLLITLEKICTALGVTLSRFFVFERKNGNVFLVYSRVL</sequence>
<organism evidence="1 2">
    <name type="scientific">Coprococcus catus GD/7</name>
    <dbReference type="NCBI Taxonomy" id="717962"/>
    <lineage>
        <taxon>Bacteria</taxon>
        <taxon>Bacillati</taxon>
        <taxon>Bacillota</taxon>
        <taxon>Clostridia</taxon>
        <taxon>Lachnospirales</taxon>
        <taxon>Lachnospiraceae</taxon>
        <taxon>Coprococcus</taxon>
    </lineage>
</organism>
<dbReference type="KEGG" id="cct:CC1_31650"/>
<evidence type="ECO:0000313" key="2">
    <source>
        <dbReference type="Proteomes" id="UP000008798"/>
    </source>
</evidence>
<dbReference type="Gene3D" id="1.10.260.40">
    <property type="entry name" value="lambda repressor-like DNA-binding domains"/>
    <property type="match status" value="1"/>
</dbReference>
<dbReference type="GO" id="GO:0003677">
    <property type="term" value="F:DNA binding"/>
    <property type="evidence" value="ECO:0007669"/>
    <property type="project" value="InterPro"/>
</dbReference>
<protein>
    <submittedName>
        <fullName evidence="1">Uncharacterized protein</fullName>
    </submittedName>
</protein>
<dbReference type="AlphaFoldDB" id="D4JBJ7"/>
<dbReference type="EMBL" id="FP929038">
    <property type="protein sequence ID" value="CBK81718.1"/>
    <property type="molecule type" value="Genomic_DNA"/>
</dbReference>
<dbReference type="RefSeq" id="WP_015515241.1">
    <property type="nucleotide sequence ID" value="NC_021009.1"/>
</dbReference>